<proteinExistence type="predicted"/>
<name>A0A160IMX0_9BACL</name>
<dbReference type="AlphaFoldDB" id="A0A160IMX0"/>
<dbReference type="KEGG" id="fpn:ABE65_013180"/>
<keyword evidence="2" id="KW-1185">Reference proteome</keyword>
<dbReference type="Pfam" id="PF24124">
    <property type="entry name" value="YphA"/>
    <property type="match status" value="1"/>
</dbReference>
<accession>A0A160IMX0</accession>
<dbReference type="Proteomes" id="UP000076623">
    <property type="component" value="Chromosome"/>
</dbReference>
<evidence type="ECO:0000313" key="2">
    <source>
        <dbReference type="Proteomes" id="UP000076623"/>
    </source>
</evidence>
<dbReference type="InterPro" id="IPR014617">
    <property type="entry name" value="YphA_Bacsu"/>
</dbReference>
<dbReference type="STRING" id="1221500.ABE65_013180"/>
<gene>
    <name evidence="1" type="ORF">ABE65_013180</name>
</gene>
<reference evidence="1 2" key="1">
    <citation type="submission" date="2016-04" db="EMBL/GenBank/DDBJ databases">
        <title>Complete genome sequence of Fictibacillus phosphorivorans G25-29, a strain toxic to nematodes.</title>
        <authorList>
            <person name="Zheng Z."/>
        </authorList>
    </citation>
    <scope>NUCLEOTIDE SEQUENCE [LARGE SCALE GENOMIC DNA]</scope>
    <source>
        <strain evidence="1 2">G25-29</strain>
    </source>
</reference>
<dbReference type="PIRSF" id="PIRSF036710">
    <property type="entry name" value="YphA_Bacsu"/>
    <property type="match status" value="1"/>
</dbReference>
<dbReference type="EMBL" id="CP015378">
    <property type="protein sequence ID" value="ANC77698.1"/>
    <property type="molecule type" value="Genomic_DNA"/>
</dbReference>
<evidence type="ECO:0000313" key="1">
    <source>
        <dbReference type="EMBL" id="ANC77698.1"/>
    </source>
</evidence>
<sequence length="200" mass="22888">MNDGILFYWFMWMGWIVSTFLMKKGQFRNQCVFMMLLGIILSGVNIQLSIGIMNAASVFFLLIGFIHVIQNSHQLFFFVTSSFIMATAYVSIELFALYDPAKLFVQKEIMILVFLTTLAITLARNKKDLFSLIAIGLFIGDVAYQLIILRLVGRMEIGSLYVMDLLASTSMMLLFMVVLVDMFKKIRRTTLKRVTSAKQI</sequence>
<protein>
    <submittedName>
        <fullName evidence="1">Uncharacterized protein</fullName>
    </submittedName>
</protein>
<dbReference type="RefSeq" id="WP_066395720.1">
    <property type="nucleotide sequence ID" value="NZ_CP015378.1"/>
</dbReference>
<organism evidence="1 2">
    <name type="scientific">Fictibacillus phosphorivorans</name>
    <dbReference type="NCBI Taxonomy" id="1221500"/>
    <lineage>
        <taxon>Bacteria</taxon>
        <taxon>Bacillati</taxon>
        <taxon>Bacillota</taxon>
        <taxon>Bacilli</taxon>
        <taxon>Bacillales</taxon>
        <taxon>Fictibacillaceae</taxon>
        <taxon>Fictibacillus</taxon>
    </lineage>
</organism>
<dbReference type="OrthoDB" id="2965169at2"/>